<dbReference type="STRING" id="665126.ABB55_02560"/>
<feature type="signal peptide" evidence="2">
    <location>
        <begin position="1"/>
        <end position="24"/>
    </location>
</feature>
<proteinExistence type="predicted"/>
<evidence type="ECO:0000313" key="4">
    <source>
        <dbReference type="EMBL" id="KPL51238.1"/>
    </source>
</evidence>
<reference evidence="4 5" key="1">
    <citation type="submission" date="2015-09" db="EMBL/GenBank/DDBJ databases">
        <authorList>
            <person name="Jackson K.R."/>
            <person name="Lunt B.L."/>
            <person name="Fisher J.N.B."/>
            <person name="Gardner A.V."/>
            <person name="Bailey M.E."/>
            <person name="Deus L.M."/>
            <person name="Earl A.S."/>
            <person name="Gibby P.D."/>
            <person name="Hartmann K.A."/>
            <person name="Liu J.E."/>
            <person name="Manci A.M."/>
            <person name="Nielsen D.A."/>
            <person name="Solomon M.B."/>
            <person name="Breakwell D.P."/>
            <person name="Burnett S.H."/>
            <person name="Grose J.H."/>
        </authorList>
    </citation>
    <scope>NUCLEOTIDE SEQUENCE [LARGE SCALE GENOMIC DNA]</scope>
    <source>
        <strain evidence="4 5">16</strain>
    </source>
</reference>
<feature type="domain" description="Solute-binding protein family 3/N-terminal" evidence="3">
    <location>
        <begin position="45"/>
        <end position="275"/>
    </location>
</feature>
<comment type="caution">
    <text evidence="4">The sequence shown here is derived from an EMBL/GenBank/DDBJ whole genome shotgun (WGS) entry which is preliminary data.</text>
</comment>
<dbReference type="Pfam" id="PF00497">
    <property type="entry name" value="SBP_bac_3"/>
    <property type="match status" value="1"/>
</dbReference>
<evidence type="ECO:0000313" key="5">
    <source>
        <dbReference type="Proteomes" id="UP000048984"/>
    </source>
</evidence>
<keyword evidence="5" id="KW-1185">Reference proteome</keyword>
<accession>A0A0P6VJF8</accession>
<feature type="chain" id="PRO_5006131576" evidence="2">
    <location>
        <begin position="25"/>
        <end position="286"/>
    </location>
</feature>
<dbReference type="PANTHER" id="PTHR35936:SF17">
    <property type="entry name" value="ARGININE-BINDING EXTRACELLULAR PROTEIN ARTP"/>
    <property type="match status" value="1"/>
</dbReference>
<protein>
    <submittedName>
        <fullName evidence="4">ABC transporter substrate-binding protein</fullName>
    </submittedName>
</protein>
<dbReference type="CDD" id="cd01004">
    <property type="entry name" value="PBP2_MidA_like"/>
    <property type="match status" value="1"/>
</dbReference>
<evidence type="ECO:0000259" key="3">
    <source>
        <dbReference type="SMART" id="SM00062"/>
    </source>
</evidence>
<dbReference type="InterPro" id="IPR001638">
    <property type="entry name" value="Solute-binding_3/MltF_N"/>
</dbReference>
<organism evidence="4 5">
    <name type="scientific">Prosthecodimorpha hirschii</name>
    <dbReference type="NCBI Taxonomy" id="665126"/>
    <lineage>
        <taxon>Bacteria</taxon>
        <taxon>Pseudomonadati</taxon>
        <taxon>Pseudomonadota</taxon>
        <taxon>Alphaproteobacteria</taxon>
        <taxon>Hyphomicrobiales</taxon>
        <taxon>Ancalomicrobiaceae</taxon>
        <taxon>Prosthecodimorpha</taxon>
    </lineage>
</organism>
<dbReference type="PANTHER" id="PTHR35936">
    <property type="entry name" value="MEMBRANE-BOUND LYTIC MUREIN TRANSGLYCOSYLASE F"/>
    <property type="match status" value="1"/>
</dbReference>
<dbReference type="RefSeq" id="WP_054357401.1">
    <property type="nucleotide sequence ID" value="NZ_LJYW01000001.1"/>
</dbReference>
<evidence type="ECO:0000256" key="1">
    <source>
        <dbReference type="ARBA" id="ARBA00022729"/>
    </source>
</evidence>
<name>A0A0P6VJF8_9HYPH</name>
<reference evidence="4 5" key="2">
    <citation type="submission" date="2015-10" db="EMBL/GenBank/DDBJ databases">
        <title>Draft Genome Sequence of Prosthecomicrobium hirschii ATCC 27832.</title>
        <authorList>
            <person name="Daniel J."/>
            <person name="Givan S.A."/>
            <person name="Brun Y.V."/>
            <person name="Brown P.J."/>
        </authorList>
    </citation>
    <scope>NUCLEOTIDE SEQUENCE [LARGE SCALE GENOMIC DNA]</scope>
    <source>
        <strain evidence="4 5">16</strain>
    </source>
</reference>
<dbReference type="Gene3D" id="3.40.190.10">
    <property type="entry name" value="Periplasmic binding protein-like II"/>
    <property type="match status" value="2"/>
</dbReference>
<gene>
    <name evidence="4" type="ORF">ABB55_02560</name>
</gene>
<sequence length="286" mass="30114">MTAKGWTSAVAFALALGVAGEALAQAPACEPAKLATKYPSLAGKTIKFGADPQTPPYTMRDGADFNKIIGADTDLARAVFDCQGIKYEIFLGGWSGLLPATISGQIDVFWNNLYYTAERAKQVDYVLYMQAGTGALTQAGNPKKIGGLDQTCGTTAAAGLGTVEDAALKKEDEKCKAAGKPGVTVMTYPDLAAGIRLVQTGRADIMMTDLAIVESLAIDNPQTYARAFKILTGFTIGAAVKNGNDELLKAIYEGLVAVQASGGQKAIFQKYKIDPDLQVAAEIKKD</sequence>
<dbReference type="SUPFAM" id="SSF53850">
    <property type="entry name" value="Periplasmic binding protein-like II"/>
    <property type="match status" value="1"/>
</dbReference>
<dbReference type="EMBL" id="LJYW01000001">
    <property type="protein sequence ID" value="KPL51238.1"/>
    <property type="molecule type" value="Genomic_DNA"/>
</dbReference>
<dbReference type="AlphaFoldDB" id="A0A0P6VJF8"/>
<keyword evidence="1 2" id="KW-0732">Signal</keyword>
<dbReference type="Proteomes" id="UP000048984">
    <property type="component" value="Unassembled WGS sequence"/>
</dbReference>
<dbReference type="SMART" id="SM00062">
    <property type="entry name" value="PBPb"/>
    <property type="match status" value="1"/>
</dbReference>
<evidence type="ECO:0000256" key="2">
    <source>
        <dbReference type="SAM" id="SignalP"/>
    </source>
</evidence>